<feature type="transmembrane region" description="Helical" evidence="2">
    <location>
        <begin position="12"/>
        <end position="36"/>
    </location>
</feature>
<name>A0A3N4I8V0_ASCIM</name>
<feature type="region of interest" description="Disordered" evidence="1">
    <location>
        <begin position="779"/>
        <end position="815"/>
    </location>
</feature>
<evidence type="ECO:0000313" key="3">
    <source>
        <dbReference type="EMBL" id="RPA82505.1"/>
    </source>
</evidence>
<proteinExistence type="predicted"/>
<sequence length="815" mass="90684">MVTITVGQIAGVISFSVLLLSVVLPLIIIAVLVGFLRETNSAVTWSVVCRFVQGTWWPTVLRSDSTAWHGVDRKVLYLTISSTLSILLLGLASVVTPLGLDEGIVATTHKNLPFTSFKDPGIIGVGTMDREGYVYSRLCGSQYYLSCPSQQPPKGVVFNPKWRVFETENPNITEVEQQMVDVSSEVPTNLTEAFKVPKEFSSHNTVAGPFDVQYRSFKKVYDRLVTGARRAVYINNGKPYVVPDYRPFGQNALKSEYQVIEGGIVDRINGGYGFLNHSRPVGTLYRSDWDADVLWMEPESVCVPNNISIRYTFGNRPMESWTRASSVMSEVSIRDYGGLKDLPLEYPVLDLNRSQDDPQLWARAWKAAVISNFNVYGPLRLKRPDIPKTDKIMSYNITAFINEEFTMQPDLPIVERFGARFSDGLLPFFKDLKQDQLNNTALQINPDLPSRGYGGGDPVGIQTIHSDSYFLITPGIPLPGPSAAHQRRDPGTRWEHHVYTCVTALTASVKRVSFSYNATNETISVLNVDNLPATEPTPLWGMENPRWNISDVQPVWGIVSEDSTSNPALSTIRKSKFYHPAGSGSIFGELMGTLALPVVGLTALERMFEIFYRKTSALQATNGVEYGTYSGAANYEAYQRWVETTKSPEKAWKMIHVIWADIMGNMAVGTNSIPAQDSLPVLVWERQILYDIRFAIPAFIFLLVFLVFITSLLYLVVTKKTSIENVRQLVNMTGTGRVITNLQSPGVVAPNAKTREWVTGAGQEVVRVPYRMGEYAAVEEEAQEEGRTYGPEKGGADVGGAEVSEGNHSSWRNKR</sequence>
<reference evidence="3 4" key="1">
    <citation type="journal article" date="2018" name="Nat. Ecol. Evol.">
        <title>Pezizomycetes genomes reveal the molecular basis of ectomycorrhizal truffle lifestyle.</title>
        <authorList>
            <person name="Murat C."/>
            <person name="Payen T."/>
            <person name="Noel B."/>
            <person name="Kuo A."/>
            <person name="Morin E."/>
            <person name="Chen J."/>
            <person name="Kohler A."/>
            <person name="Krizsan K."/>
            <person name="Balestrini R."/>
            <person name="Da Silva C."/>
            <person name="Montanini B."/>
            <person name="Hainaut M."/>
            <person name="Levati E."/>
            <person name="Barry K.W."/>
            <person name="Belfiori B."/>
            <person name="Cichocki N."/>
            <person name="Clum A."/>
            <person name="Dockter R.B."/>
            <person name="Fauchery L."/>
            <person name="Guy J."/>
            <person name="Iotti M."/>
            <person name="Le Tacon F."/>
            <person name="Lindquist E.A."/>
            <person name="Lipzen A."/>
            <person name="Malagnac F."/>
            <person name="Mello A."/>
            <person name="Molinier V."/>
            <person name="Miyauchi S."/>
            <person name="Poulain J."/>
            <person name="Riccioni C."/>
            <person name="Rubini A."/>
            <person name="Sitrit Y."/>
            <person name="Splivallo R."/>
            <person name="Traeger S."/>
            <person name="Wang M."/>
            <person name="Zifcakova L."/>
            <person name="Wipf D."/>
            <person name="Zambonelli A."/>
            <person name="Paolocci F."/>
            <person name="Nowrousian M."/>
            <person name="Ottonello S."/>
            <person name="Baldrian P."/>
            <person name="Spatafora J.W."/>
            <person name="Henrissat B."/>
            <person name="Nagy L.G."/>
            <person name="Aury J.M."/>
            <person name="Wincker P."/>
            <person name="Grigoriev I.V."/>
            <person name="Bonfante P."/>
            <person name="Martin F.M."/>
        </authorList>
    </citation>
    <scope>NUCLEOTIDE SEQUENCE [LARGE SCALE GENOMIC DNA]</scope>
    <source>
        <strain evidence="3 4">RN42</strain>
    </source>
</reference>
<gene>
    <name evidence="3" type="ORF">BJ508DRAFT_414119</name>
</gene>
<feature type="compositionally biased region" description="Polar residues" evidence="1">
    <location>
        <begin position="806"/>
        <end position="815"/>
    </location>
</feature>
<dbReference type="STRING" id="1160509.A0A3N4I8V0"/>
<organism evidence="3 4">
    <name type="scientific">Ascobolus immersus RN42</name>
    <dbReference type="NCBI Taxonomy" id="1160509"/>
    <lineage>
        <taxon>Eukaryota</taxon>
        <taxon>Fungi</taxon>
        <taxon>Dikarya</taxon>
        <taxon>Ascomycota</taxon>
        <taxon>Pezizomycotina</taxon>
        <taxon>Pezizomycetes</taxon>
        <taxon>Pezizales</taxon>
        <taxon>Ascobolaceae</taxon>
        <taxon>Ascobolus</taxon>
    </lineage>
</organism>
<keyword evidence="4" id="KW-1185">Reference proteome</keyword>
<keyword evidence="2" id="KW-0472">Membrane</keyword>
<evidence type="ECO:0000313" key="4">
    <source>
        <dbReference type="Proteomes" id="UP000275078"/>
    </source>
</evidence>
<dbReference type="AlphaFoldDB" id="A0A3N4I8V0"/>
<accession>A0A3N4I8V0</accession>
<protein>
    <submittedName>
        <fullName evidence="3">Uncharacterized protein</fullName>
    </submittedName>
</protein>
<evidence type="ECO:0000256" key="1">
    <source>
        <dbReference type="SAM" id="MobiDB-lite"/>
    </source>
</evidence>
<keyword evidence="2" id="KW-1133">Transmembrane helix</keyword>
<evidence type="ECO:0000256" key="2">
    <source>
        <dbReference type="SAM" id="Phobius"/>
    </source>
</evidence>
<dbReference type="OrthoDB" id="3034003at2759"/>
<dbReference type="EMBL" id="ML119671">
    <property type="protein sequence ID" value="RPA82505.1"/>
    <property type="molecule type" value="Genomic_DNA"/>
</dbReference>
<feature type="transmembrane region" description="Helical" evidence="2">
    <location>
        <begin position="694"/>
        <end position="717"/>
    </location>
</feature>
<keyword evidence="2" id="KW-0812">Transmembrane</keyword>
<dbReference type="Proteomes" id="UP000275078">
    <property type="component" value="Unassembled WGS sequence"/>
</dbReference>